<keyword evidence="8 13" id="KW-1133">Transmembrane helix</keyword>
<keyword evidence="9 12" id="KW-0406">Ion transport</keyword>
<keyword evidence="4 12" id="KW-0813">Transport</keyword>
<evidence type="ECO:0000256" key="2">
    <source>
        <dbReference type="ARBA" id="ARBA00008892"/>
    </source>
</evidence>
<keyword evidence="10 12" id="KW-0496">Mitochondrion</keyword>
<proteinExistence type="inferred from homology"/>
<dbReference type="GO" id="GO:0045259">
    <property type="term" value="C:proton-transporting ATP synthase complex"/>
    <property type="evidence" value="ECO:0007669"/>
    <property type="project" value="UniProtKB-KW"/>
</dbReference>
<reference evidence="14" key="1">
    <citation type="journal article" date="2020" name="Genomics">
        <title>The conserved mitochondrial genome of the jewel beetle (Coleoptera: Buprestidae) and its phylogenetic implications for the suborder Polyphaga.</title>
        <authorList>
            <person name="Sun H."/>
            <person name="Zhao W."/>
            <person name="Lin R."/>
            <person name="Zhou Z."/>
            <person name="Huai W."/>
            <person name="Yao Y."/>
        </authorList>
    </citation>
    <scope>NUCLEOTIDE SEQUENCE</scope>
</reference>
<keyword evidence="5 12" id="KW-0138">CF(0)</keyword>
<evidence type="ECO:0000256" key="13">
    <source>
        <dbReference type="SAM" id="Phobius"/>
    </source>
</evidence>
<evidence type="ECO:0000256" key="4">
    <source>
        <dbReference type="ARBA" id="ARBA00022448"/>
    </source>
</evidence>
<dbReference type="Pfam" id="PF00895">
    <property type="entry name" value="ATP-synt_8"/>
    <property type="match status" value="1"/>
</dbReference>
<keyword evidence="7 12" id="KW-0375">Hydrogen ion transport</keyword>
<comment type="subcellular location">
    <subcellularLocation>
        <location evidence="1 12">Mitochondrion membrane</location>
        <topology evidence="1 12">Single-pass membrane protein</topology>
    </subcellularLocation>
</comment>
<geneLocation type="mitochondrion" evidence="14"/>
<dbReference type="AlphaFoldDB" id="A0A6M5A4X3"/>
<dbReference type="EMBL" id="MN894890">
    <property type="protein sequence ID" value="QJT42845.1"/>
    <property type="molecule type" value="Genomic_DNA"/>
</dbReference>
<evidence type="ECO:0000256" key="7">
    <source>
        <dbReference type="ARBA" id="ARBA00022781"/>
    </source>
</evidence>
<comment type="subunit">
    <text evidence="3">F-type ATPases have 2 components, CF(1) - the catalytic core - and CF(0) - the membrane proton channel.</text>
</comment>
<feature type="transmembrane region" description="Helical" evidence="13">
    <location>
        <begin position="6"/>
        <end position="29"/>
    </location>
</feature>
<evidence type="ECO:0000256" key="11">
    <source>
        <dbReference type="ARBA" id="ARBA00023136"/>
    </source>
</evidence>
<evidence type="ECO:0000256" key="5">
    <source>
        <dbReference type="ARBA" id="ARBA00022547"/>
    </source>
</evidence>
<comment type="similarity">
    <text evidence="2 12">Belongs to the ATPase protein 8 family.</text>
</comment>
<evidence type="ECO:0000256" key="12">
    <source>
        <dbReference type="RuleBase" id="RU003661"/>
    </source>
</evidence>
<evidence type="ECO:0000256" key="6">
    <source>
        <dbReference type="ARBA" id="ARBA00022692"/>
    </source>
</evidence>
<evidence type="ECO:0000256" key="1">
    <source>
        <dbReference type="ARBA" id="ARBA00004304"/>
    </source>
</evidence>
<organism evidence="14">
    <name type="scientific">Agrilus mali</name>
    <dbReference type="NCBI Taxonomy" id="1917227"/>
    <lineage>
        <taxon>Eukaryota</taxon>
        <taxon>Metazoa</taxon>
        <taxon>Ecdysozoa</taxon>
        <taxon>Arthropoda</taxon>
        <taxon>Hexapoda</taxon>
        <taxon>Insecta</taxon>
        <taxon>Pterygota</taxon>
        <taxon>Neoptera</taxon>
        <taxon>Endopterygota</taxon>
        <taxon>Coleoptera</taxon>
        <taxon>Polyphaga</taxon>
        <taxon>Elateriformia</taxon>
        <taxon>Buprestoidea</taxon>
        <taxon>Buprestidae</taxon>
        <taxon>Agrilinae</taxon>
        <taxon>Agrilus</taxon>
    </lineage>
</organism>
<keyword evidence="11 13" id="KW-0472">Membrane</keyword>
<keyword evidence="6 12" id="KW-0812">Transmembrane</keyword>
<sequence length="52" mass="6285">MPQMAPMSWLTLFIVFSITFFVFCVFNYYSSMHAPMQSLSKKLQTKKINWKW</sequence>
<evidence type="ECO:0000256" key="9">
    <source>
        <dbReference type="ARBA" id="ARBA00023065"/>
    </source>
</evidence>
<protein>
    <recommendedName>
        <fullName evidence="12">ATP synthase complex subunit 8</fullName>
    </recommendedName>
</protein>
<dbReference type="InterPro" id="IPR001421">
    <property type="entry name" value="ATP8_metazoa"/>
</dbReference>
<gene>
    <name evidence="14" type="primary">ATP8</name>
</gene>
<accession>A0A6M5A4X3</accession>
<evidence type="ECO:0000256" key="8">
    <source>
        <dbReference type="ARBA" id="ARBA00022989"/>
    </source>
</evidence>
<evidence type="ECO:0000313" key="14">
    <source>
        <dbReference type="EMBL" id="QJT42845.1"/>
    </source>
</evidence>
<dbReference type="GO" id="GO:0031966">
    <property type="term" value="C:mitochondrial membrane"/>
    <property type="evidence" value="ECO:0007669"/>
    <property type="project" value="UniProtKB-SubCell"/>
</dbReference>
<dbReference type="GO" id="GO:0015986">
    <property type="term" value="P:proton motive force-driven ATP synthesis"/>
    <property type="evidence" value="ECO:0007669"/>
    <property type="project" value="InterPro"/>
</dbReference>
<evidence type="ECO:0000256" key="3">
    <source>
        <dbReference type="ARBA" id="ARBA00011291"/>
    </source>
</evidence>
<evidence type="ECO:0000256" key="10">
    <source>
        <dbReference type="ARBA" id="ARBA00023128"/>
    </source>
</evidence>
<dbReference type="GO" id="GO:0015078">
    <property type="term" value="F:proton transmembrane transporter activity"/>
    <property type="evidence" value="ECO:0007669"/>
    <property type="project" value="InterPro"/>
</dbReference>
<name>A0A6M5A4X3_9COLE</name>